<accession>A0A923SE32</accession>
<dbReference type="EMBL" id="JACORT010000002">
    <property type="protein sequence ID" value="MBC5782532.1"/>
    <property type="molecule type" value="Genomic_DNA"/>
</dbReference>
<dbReference type="RefSeq" id="WP_187075295.1">
    <property type="nucleotide sequence ID" value="NZ_JACORT010000002.1"/>
</dbReference>
<protein>
    <submittedName>
        <fullName evidence="1">Uncharacterized protein</fullName>
    </submittedName>
</protein>
<evidence type="ECO:0000313" key="2">
    <source>
        <dbReference type="Proteomes" id="UP000608513"/>
    </source>
</evidence>
<dbReference type="Proteomes" id="UP000608513">
    <property type="component" value="Unassembled WGS sequence"/>
</dbReference>
<gene>
    <name evidence="1" type="ORF">H8N03_06220</name>
</gene>
<reference evidence="1" key="1">
    <citation type="submission" date="2020-08" db="EMBL/GenBank/DDBJ databases">
        <title>Ramlibacter sp. USB13 16S ribosomal RNA gene genome sequencing and assembly.</title>
        <authorList>
            <person name="Kang M."/>
        </authorList>
    </citation>
    <scope>NUCLEOTIDE SEQUENCE</scope>
    <source>
        <strain evidence="1">USB13</strain>
    </source>
</reference>
<evidence type="ECO:0000313" key="1">
    <source>
        <dbReference type="EMBL" id="MBC5782532.1"/>
    </source>
</evidence>
<proteinExistence type="predicted"/>
<dbReference type="AlphaFoldDB" id="A0A923SE32"/>
<sequence>MKPLWTKTIAWIAAVIAAVLLALANPVGLGFFSDDGHAYRPHGGIAPR</sequence>
<organism evidence="1 2">
    <name type="scientific">Ramlibacter cellulosilyticus</name>
    <dbReference type="NCBI Taxonomy" id="2764187"/>
    <lineage>
        <taxon>Bacteria</taxon>
        <taxon>Pseudomonadati</taxon>
        <taxon>Pseudomonadota</taxon>
        <taxon>Betaproteobacteria</taxon>
        <taxon>Burkholderiales</taxon>
        <taxon>Comamonadaceae</taxon>
        <taxon>Ramlibacter</taxon>
    </lineage>
</organism>
<comment type="caution">
    <text evidence="1">The sequence shown here is derived from an EMBL/GenBank/DDBJ whole genome shotgun (WGS) entry which is preliminary data.</text>
</comment>
<name>A0A923SE32_9BURK</name>
<keyword evidence="2" id="KW-1185">Reference proteome</keyword>